<comment type="caution">
    <text evidence="1">The sequence shown here is derived from an EMBL/GenBank/DDBJ whole genome shotgun (WGS) entry which is preliminary data.</text>
</comment>
<evidence type="ECO:0008006" key="3">
    <source>
        <dbReference type="Google" id="ProtNLM"/>
    </source>
</evidence>
<reference evidence="1 2" key="1">
    <citation type="submission" date="2019-03" db="EMBL/GenBank/DDBJ databases">
        <title>Genomic Encyclopedia of Type Strains, Phase IV (KMG-IV): sequencing the most valuable type-strain genomes for metagenomic binning, comparative biology and taxonomic classification.</title>
        <authorList>
            <person name="Goeker M."/>
        </authorList>
    </citation>
    <scope>NUCLEOTIDE SEQUENCE [LARGE SCALE GENOMIC DNA]</scope>
    <source>
        <strain evidence="1 2">DSM 24629</strain>
    </source>
</reference>
<proteinExistence type="predicted"/>
<evidence type="ECO:0000313" key="2">
    <source>
        <dbReference type="Proteomes" id="UP000294902"/>
    </source>
</evidence>
<dbReference type="AlphaFoldDB" id="A0A4R3MH08"/>
<dbReference type="Proteomes" id="UP000294902">
    <property type="component" value="Unassembled WGS sequence"/>
</dbReference>
<dbReference type="RefSeq" id="WP_132253536.1">
    <property type="nucleotide sequence ID" value="NZ_SMAL01000010.1"/>
</dbReference>
<organism evidence="1 2">
    <name type="scientific">Natranaerovirga pectinivora</name>
    <dbReference type="NCBI Taxonomy" id="682400"/>
    <lineage>
        <taxon>Bacteria</taxon>
        <taxon>Bacillati</taxon>
        <taxon>Bacillota</taxon>
        <taxon>Clostridia</taxon>
        <taxon>Lachnospirales</taxon>
        <taxon>Natranaerovirgaceae</taxon>
        <taxon>Natranaerovirga</taxon>
    </lineage>
</organism>
<name>A0A4R3MH08_9FIRM</name>
<gene>
    <name evidence="1" type="ORF">EDC18_11033</name>
</gene>
<protein>
    <recommendedName>
        <fullName evidence="3">DUF4179 domain-containing protein</fullName>
    </recommendedName>
</protein>
<dbReference type="OrthoDB" id="2080244at2"/>
<dbReference type="EMBL" id="SMAL01000010">
    <property type="protein sequence ID" value="TCT12959.1"/>
    <property type="molecule type" value="Genomic_DNA"/>
</dbReference>
<accession>A0A4R3MH08</accession>
<keyword evidence="2" id="KW-1185">Reference proteome</keyword>
<evidence type="ECO:0000313" key="1">
    <source>
        <dbReference type="EMBL" id="TCT12959.1"/>
    </source>
</evidence>
<sequence>MEKGIKELLDDLEIEETEKMINKYSFSTQMLGEDDLEDIKNLVSKKTGITIKKNKVEASEETHKKSFLWKSYAASFLVVLTIIMAWNGDNIVQGIHRMFNLVPGVGIVEDEEILYALKSKETVETESGRITVENVIVTESTMRIDFEYERKDISEEELIKILDDEWERLIKEDQLTKPNISVLKNGESIDASYNGGVGGGLISRNYLTLELSESVSVLDVFTVDYEDFNISVDFQLIELEYFNSLDEIGATKIHNNISLTGVAKRDEDHLFVNVYPLNYSKYTLISFNYEYDLEFRGQKIELITDKGSREYSLPSSFGSGINATYTFDISDDSKEFLFKIPFIAVESNERSRVTLPIPEGGLVEELNKVISFQDSDLIITSVERTIDEFGFGHGHLIINFDYKNTLENKELVGVRLTRGKSEGWYEEYDDDGRMIAIGYALEKSDRNHLRLNIEKPRYILTDEYNLILEVQ</sequence>